<evidence type="ECO:0000259" key="2">
    <source>
        <dbReference type="Pfam" id="PF01979"/>
    </source>
</evidence>
<protein>
    <submittedName>
        <fullName evidence="3">Amidohydrolase family protein</fullName>
    </submittedName>
</protein>
<gene>
    <name evidence="3" type="ORF">RHP51_04200</name>
</gene>
<feature type="signal peptide" evidence="1">
    <location>
        <begin position="1"/>
        <end position="26"/>
    </location>
</feature>
<dbReference type="EMBL" id="CP134537">
    <property type="protein sequence ID" value="WNH09915.1"/>
    <property type="molecule type" value="Genomic_DNA"/>
</dbReference>
<name>A0ABY9XVM6_9FLAO</name>
<dbReference type="PANTHER" id="PTHR43135">
    <property type="entry name" value="ALPHA-D-RIBOSE 1-METHYLPHOSPHONATE 5-TRIPHOSPHATE DIPHOSPHATASE"/>
    <property type="match status" value="1"/>
</dbReference>
<dbReference type="Gene3D" id="3.20.20.140">
    <property type="entry name" value="Metal-dependent hydrolases"/>
    <property type="match status" value="1"/>
</dbReference>
<keyword evidence="1" id="KW-0732">Signal</keyword>
<evidence type="ECO:0000256" key="1">
    <source>
        <dbReference type="SAM" id="SignalP"/>
    </source>
</evidence>
<dbReference type="SUPFAM" id="SSF51338">
    <property type="entry name" value="Composite domain of metallo-dependent hydrolases"/>
    <property type="match status" value="1"/>
</dbReference>
<dbReference type="Proteomes" id="UP001302806">
    <property type="component" value="Chromosome"/>
</dbReference>
<dbReference type="InterPro" id="IPR032466">
    <property type="entry name" value="Metal_Hydrolase"/>
</dbReference>
<feature type="domain" description="Amidohydrolase-related" evidence="2">
    <location>
        <begin position="82"/>
        <end position="169"/>
    </location>
</feature>
<evidence type="ECO:0000313" key="3">
    <source>
        <dbReference type="EMBL" id="WNH09915.1"/>
    </source>
</evidence>
<proteinExistence type="predicted"/>
<dbReference type="InterPro" id="IPR006680">
    <property type="entry name" value="Amidohydro-rel"/>
</dbReference>
<dbReference type="RefSeq" id="WP_415866277.1">
    <property type="nucleotide sequence ID" value="NZ_CP134537.1"/>
</dbReference>
<dbReference type="InterPro" id="IPR051781">
    <property type="entry name" value="Metallo-dep_Hydrolase"/>
</dbReference>
<reference evidence="3 4" key="1">
    <citation type="submission" date="2023-09" db="EMBL/GenBank/DDBJ databases">
        <title>Thalassobella suaedae gen. nov., sp. nov., a marine bacterium of the family Flavobacteriaceae isolated from a halophyte Suaeda japonica.</title>
        <authorList>
            <person name="Lee S.Y."/>
            <person name="Hwang C.Y."/>
        </authorList>
    </citation>
    <scope>NUCLEOTIDE SEQUENCE [LARGE SCALE GENOMIC DNA]</scope>
    <source>
        <strain evidence="3 4">HL-DH14</strain>
    </source>
</reference>
<accession>A0ABY9XVM6</accession>
<dbReference type="SUPFAM" id="SSF51556">
    <property type="entry name" value="Metallo-dependent hydrolases"/>
    <property type="match status" value="1"/>
</dbReference>
<dbReference type="Gene3D" id="2.30.40.10">
    <property type="entry name" value="Urease, subunit C, domain 1"/>
    <property type="match status" value="1"/>
</dbReference>
<dbReference type="InterPro" id="IPR011059">
    <property type="entry name" value="Metal-dep_hydrolase_composite"/>
</dbReference>
<sequence length="198" mass="21724">MNIYNIPKKLLLSILTLSVSSIFVHAQVNSIKVIKAGRLIDTEIGVVLNNKMILIENDTIKKIADNIEIPKNALVIDLSNATVLPGLIDCHTHLTFQSGDNYYEMFRKSIVDYAVLAPSYAKNTLGAGFTSVRDVGAESFLDVALKKAIDDGKISGPRMQTATYYISSTGGHGDLVGFSPRLSFNNGKRNDWNSRWCG</sequence>
<evidence type="ECO:0000313" key="4">
    <source>
        <dbReference type="Proteomes" id="UP001302806"/>
    </source>
</evidence>
<dbReference type="PANTHER" id="PTHR43135:SF3">
    <property type="entry name" value="ALPHA-D-RIBOSE 1-METHYLPHOSPHONATE 5-TRIPHOSPHATE DIPHOSPHATASE"/>
    <property type="match status" value="1"/>
</dbReference>
<organism evidence="3 4">
    <name type="scientific">Thalassobellus suaedae</name>
    <dbReference type="NCBI Taxonomy" id="3074124"/>
    <lineage>
        <taxon>Bacteria</taxon>
        <taxon>Pseudomonadati</taxon>
        <taxon>Bacteroidota</taxon>
        <taxon>Flavobacteriia</taxon>
        <taxon>Flavobacteriales</taxon>
        <taxon>Flavobacteriaceae</taxon>
        <taxon>Thalassobellus</taxon>
    </lineage>
</organism>
<feature type="chain" id="PRO_5045427209" evidence="1">
    <location>
        <begin position="27"/>
        <end position="198"/>
    </location>
</feature>
<dbReference type="Pfam" id="PF01979">
    <property type="entry name" value="Amidohydro_1"/>
    <property type="match status" value="1"/>
</dbReference>